<dbReference type="EMBL" id="GL996501">
    <property type="protein sequence ID" value="EGW33213.1"/>
    <property type="molecule type" value="Genomic_DNA"/>
</dbReference>
<proteinExistence type="predicted"/>
<dbReference type="Gene3D" id="3.60.21.10">
    <property type="match status" value="1"/>
</dbReference>
<organism evidence="3">
    <name type="scientific">Spathaspora passalidarum (strain NRRL Y-27907 / 11-Y1)</name>
    <dbReference type="NCBI Taxonomy" id="619300"/>
    <lineage>
        <taxon>Eukaryota</taxon>
        <taxon>Fungi</taxon>
        <taxon>Dikarya</taxon>
        <taxon>Ascomycota</taxon>
        <taxon>Saccharomycotina</taxon>
        <taxon>Pichiomycetes</taxon>
        <taxon>Debaryomycetaceae</taxon>
        <taxon>Spathaspora</taxon>
    </lineage>
</organism>
<sequence length="337" mass="37386">MNSDDKFKILQVADLHFATGYGKCRDPVPASSSKGCKADERTLQFLEKVLDIEQPDFVVLTGDQVFGDEAPDAESAVFKALNPFIKRKIPFAVTMGNHDDEGSLSRKEMMSVSVDLPYSQAAVGPVEVDGIGNYVVTIAGGASKSTTALSLYFLDTHKYSTNPKVTPGYDWLKETQLNFLKQEYASLKSSIETYPKTHMAMAFFHIPLPEYRNLNQPFIGQNLEAVTAPRYNSGARNVLADLDIKVVSVGHDHCNDYCLLDVQKKDEQSQENKMWLCYGGGSGEGGYGGYGGYIRRLRVYDVDTSKGEIKSWKRAENDPNTKFDEQILVTGGDVVNW</sequence>
<accession>G3ALH0</accession>
<dbReference type="RefSeq" id="XP_007374728.1">
    <property type="nucleotide sequence ID" value="XM_007374666.1"/>
</dbReference>
<dbReference type="OMA" id="KGIWFCY"/>
<evidence type="ECO:0000313" key="2">
    <source>
        <dbReference type="EMBL" id="EGW33213.1"/>
    </source>
</evidence>
<dbReference type="InterPro" id="IPR029052">
    <property type="entry name" value="Metallo-depent_PP-like"/>
</dbReference>
<dbReference type="HOGENOM" id="CLU_019692_4_1_1"/>
<dbReference type="Pfam" id="PF00149">
    <property type="entry name" value="Metallophos"/>
    <property type="match status" value="1"/>
</dbReference>
<dbReference type="FunCoup" id="G3ALH0">
    <property type="interactions" value="72"/>
</dbReference>
<protein>
    <recommendedName>
        <fullName evidence="1">Calcineurin-like phosphoesterase domain-containing protein</fullName>
    </recommendedName>
</protein>
<evidence type="ECO:0000259" key="1">
    <source>
        <dbReference type="Pfam" id="PF00149"/>
    </source>
</evidence>
<dbReference type="InterPro" id="IPR004843">
    <property type="entry name" value="Calcineurin-like_PHP"/>
</dbReference>
<dbReference type="OrthoDB" id="783096at2759"/>
<reference evidence="2 3" key="1">
    <citation type="journal article" date="2011" name="Proc. Natl. Acad. Sci. U.S.A.">
        <title>Comparative genomics of xylose-fermenting fungi for enhanced biofuel production.</title>
        <authorList>
            <person name="Wohlbach D.J."/>
            <person name="Kuo A."/>
            <person name="Sato T.K."/>
            <person name="Potts K.M."/>
            <person name="Salamov A.A."/>
            <person name="LaButti K.M."/>
            <person name="Sun H."/>
            <person name="Clum A."/>
            <person name="Pangilinan J.L."/>
            <person name="Lindquist E.A."/>
            <person name="Lucas S."/>
            <person name="Lapidus A."/>
            <person name="Jin M."/>
            <person name="Gunawan C."/>
            <person name="Balan V."/>
            <person name="Dale B.E."/>
            <person name="Jeffries T.W."/>
            <person name="Zinkel R."/>
            <person name="Barry K.W."/>
            <person name="Grigoriev I.V."/>
            <person name="Gasch A.P."/>
        </authorList>
    </citation>
    <scope>NUCLEOTIDE SEQUENCE [LARGE SCALE GENOMIC DNA]</scope>
    <source>
        <strain evidence="3">NRRL Y-27907 / 11-Y1</strain>
    </source>
</reference>
<dbReference type="GeneID" id="18873458"/>
<evidence type="ECO:0000313" key="3">
    <source>
        <dbReference type="Proteomes" id="UP000000709"/>
    </source>
</evidence>
<dbReference type="GO" id="GO:0007089">
    <property type="term" value="P:traversing start control point of mitotic cell cycle"/>
    <property type="evidence" value="ECO:0007669"/>
    <property type="project" value="EnsemblFungi"/>
</dbReference>
<dbReference type="PANTHER" id="PTHR32440:SF0">
    <property type="entry name" value="PHOSPHATASE DCR2-RELATED"/>
    <property type="match status" value="1"/>
</dbReference>
<name>G3ALH0_SPAPN</name>
<dbReference type="GO" id="GO:0005737">
    <property type="term" value="C:cytoplasm"/>
    <property type="evidence" value="ECO:0007669"/>
    <property type="project" value="TreeGrafter"/>
</dbReference>
<dbReference type="KEGG" id="spaa:SPAPADRAFT_60541"/>
<dbReference type="CDD" id="cd07383">
    <property type="entry name" value="MPP_Dcr2"/>
    <property type="match status" value="1"/>
</dbReference>
<dbReference type="GO" id="GO:1900102">
    <property type="term" value="P:negative regulation of endoplasmic reticulum unfolded protein response"/>
    <property type="evidence" value="ECO:0007669"/>
    <property type="project" value="EnsemblFungi"/>
</dbReference>
<dbReference type="AlphaFoldDB" id="G3ALH0"/>
<dbReference type="GO" id="GO:0004721">
    <property type="term" value="F:phosphoprotein phosphatase activity"/>
    <property type="evidence" value="ECO:0007669"/>
    <property type="project" value="EnsemblFungi"/>
</dbReference>
<dbReference type="STRING" id="619300.G3ALH0"/>
<keyword evidence="3" id="KW-1185">Reference proteome</keyword>
<feature type="domain" description="Calcineurin-like phosphoesterase" evidence="1">
    <location>
        <begin position="7"/>
        <end position="254"/>
    </location>
</feature>
<dbReference type="PANTHER" id="PTHR32440">
    <property type="entry name" value="PHOSPHATASE DCR2-RELATED-RELATED"/>
    <property type="match status" value="1"/>
</dbReference>
<gene>
    <name evidence="2" type="ORF">SPAPADRAFT_60541</name>
</gene>
<dbReference type="InParanoid" id="G3ALH0"/>
<dbReference type="eggNOG" id="KOG1432">
    <property type="taxonomic scope" value="Eukaryota"/>
</dbReference>
<dbReference type="Proteomes" id="UP000000709">
    <property type="component" value="Unassembled WGS sequence"/>
</dbReference>
<dbReference type="SUPFAM" id="SSF56300">
    <property type="entry name" value="Metallo-dependent phosphatases"/>
    <property type="match status" value="1"/>
</dbReference>